<dbReference type="PANTHER" id="PTHR30572">
    <property type="entry name" value="MEMBRANE COMPONENT OF TRANSPORTER-RELATED"/>
    <property type="match status" value="1"/>
</dbReference>
<evidence type="ECO:0000313" key="10">
    <source>
        <dbReference type="Proteomes" id="UP000215002"/>
    </source>
</evidence>
<feature type="transmembrane region" description="Helical" evidence="6">
    <location>
        <begin position="668"/>
        <end position="692"/>
    </location>
</feature>
<feature type="transmembrane region" description="Helical" evidence="6">
    <location>
        <begin position="421"/>
        <end position="445"/>
    </location>
</feature>
<evidence type="ECO:0000259" key="8">
    <source>
        <dbReference type="Pfam" id="PF12704"/>
    </source>
</evidence>
<evidence type="ECO:0000256" key="3">
    <source>
        <dbReference type="ARBA" id="ARBA00022692"/>
    </source>
</evidence>
<keyword evidence="2" id="KW-1003">Cell membrane</keyword>
<dbReference type="GO" id="GO:0022857">
    <property type="term" value="F:transmembrane transporter activity"/>
    <property type="evidence" value="ECO:0007669"/>
    <property type="project" value="TreeGrafter"/>
</dbReference>
<feature type="transmembrane region" description="Helical" evidence="6">
    <location>
        <begin position="376"/>
        <end position="400"/>
    </location>
</feature>
<dbReference type="RefSeq" id="WP_094572292.1">
    <property type="nucleotide sequence ID" value="NZ_CP022743.1"/>
</dbReference>
<evidence type="ECO:0000256" key="6">
    <source>
        <dbReference type="SAM" id="Phobius"/>
    </source>
</evidence>
<evidence type="ECO:0000256" key="5">
    <source>
        <dbReference type="ARBA" id="ARBA00023136"/>
    </source>
</evidence>
<feature type="domain" description="MacB-like periplasmic core" evidence="8">
    <location>
        <begin position="433"/>
        <end position="593"/>
    </location>
</feature>
<dbReference type="OrthoDB" id="1451596at2"/>
<feature type="transmembrane region" description="Helical" evidence="6">
    <location>
        <begin position="330"/>
        <end position="356"/>
    </location>
</feature>
<keyword evidence="3 6" id="KW-0812">Transmembrane</keyword>
<dbReference type="Pfam" id="PF02687">
    <property type="entry name" value="FtsX"/>
    <property type="match status" value="2"/>
</dbReference>
<proteinExistence type="predicted"/>
<comment type="subcellular location">
    <subcellularLocation>
        <location evidence="1">Cell membrane</location>
        <topology evidence="1">Multi-pass membrane protein</topology>
    </subcellularLocation>
</comment>
<dbReference type="GO" id="GO:0005886">
    <property type="term" value="C:plasma membrane"/>
    <property type="evidence" value="ECO:0007669"/>
    <property type="project" value="UniProtKB-SubCell"/>
</dbReference>
<sequence>MIKNYLKIAWRNLVHNKGLTGINVGGLAVGMTVAILIGLWIVDELSFDRYHKNYENIARVMQNQTVNGEVNSLKAMPVPAAYELRHLYGNYFKHVVLSSWTNAHLISFGGKNISVSGNYMEQDAPEMLTLSMNKGLINALKDPSSILLTQSVSQAFFGDENPVGKIIKLDGTNLKVGGVYQDLPANTTFSNVAFIAPWELYANSGDVQQSKTNWNANSFQIFAQVVASKSITEVSEKIKNIKKQNLDQQGKLSNPQVFLFPMSRWHLYAEFKNGVNTDGAIRYVWLFGIIGIFVLMLAGINFMNLSTARSEKRAKEVGIRKSIGSLRSQLIWQFLSESLLVAALAFVAAMFLAQLTLPYFNALTGKHVSILWTSPLFWLTGIGFLVISGLFAGSYPAFYLSSFQPVKALKGSFKAGRFAGIPRKVLIVVQFTFSVTMIIGTIVVLRQIQFAKNRPIGYNRSGLIMVRPYSEALHKNMQAVRNELLQSQSVIEIAESGNQITKGSRTSGGFNWPGKDAGTAGEFATVAVTPEYGNTVNWQFNDGRGFLRSTPADLSGLVLNQTAVKYMGLKNPVGQIINWDDKKYRILGITKDMIVESPYEPIKPTIFYLTGEAGIVNIRINPKMSVSEALTNIEAICKKYAPADPFDYKFVDQEYAQKFGDEERVGKLASFFAGLSVFISCLGLFGMATFMAEQRTKEIGVRKVLGATVFNLWALLSKDFVLLIVIALVIATPGAYYCMLKWLQNYTYHTGLSWWIFAASAIGTLLITLLTVSYQSINAALMNPAKSLKSE</sequence>
<organism evidence="9 10">
    <name type="scientific">Mucilaginibacter xinganensis</name>
    <dbReference type="NCBI Taxonomy" id="1234841"/>
    <lineage>
        <taxon>Bacteria</taxon>
        <taxon>Pseudomonadati</taxon>
        <taxon>Bacteroidota</taxon>
        <taxon>Sphingobacteriia</taxon>
        <taxon>Sphingobacteriales</taxon>
        <taxon>Sphingobacteriaceae</taxon>
        <taxon>Mucilaginibacter</taxon>
    </lineage>
</organism>
<dbReference type="EMBL" id="CP022743">
    <property type="protein sequence ID" value="ASU36241.1"/>
    <property type="molecule type" value="Genomic_DNA"/>
</dbReference>
<reference evidence="9 10" key="1">
    <citation type="submission" date="2017-08" db="EMBL/GenBank/DDBJ databases">
        <title>Complete genome sequence of Mucilaginibacter sp. strain BJC16-A31.</title>
        <authorList>
            <consortium name="Henan University of Science and Technology"/>
            <person name="You X."/>
        </authorList>
    </citation>
    <scope>NUCLEOTIDE SEQUENCE [LARGE SCALE GENOMIC DNA]</scope>
    <source>
        <strain evidence="9 10">BJC16-A31</strain>
    </source>
</reference>
<evidence type="ECO:0000259" key="7">
    <source>
        <dbReference type="Pfam" id="PF02687"/>
    </source>
</evidence>
<feature type="transmembrane region" description="Helical" evidence="6">
    <location>
        <begin position="21"/>
        <end position="42"/>
    </location>
</feature>
<feature type="domain" description="ABC3 transporter permease C-terminal" evidence="7">
    <location>
        <begin position="671"/>
        <end position="784"/>
    </location>
</feature>
<dbReference type="KEGG" id="muc:MuYL_4356"/>
<evidence type="ECO:0000256" key="2">
    <source>
        <dbReference type="ARBA" id="ARBA00022475"/>
    </source>
</evidence>
<gene>
    <name evidence="9" type="ORF">MuYL_4356</name>
</gene>
<feature type="domain" description="MacB-like periplasmic core" evidence="8">
    <location>
        <begin position="20"/>
        <end position="240"/>
    </location>
</feature>
<dbReference type="InterPro" id="IPR050250">
    <property type="entry name" value="Macrolide_Exporter_MacB"/>
</dbReference>
<dbReference type="InterPro" id="IPR025857">
    <property type="entry name" value="MacB_PCD"/>
</dbReference>
<keyword evidence="4 6" id="KW-1133">Transmembrane helix</keyword>
<accession>A0A223P344</accession>
<name>A0A223P344_9SPHI</name>
<feature type="domain" description="ABC3 transporter permease C-terminal" evidence="7">
    <location>
        <begin position="289"/>
        <end position="405"/>
    </location>
</feature>
<dbReference type="Pfam" id="PF12704">
    <property type="entry name" value="MacB_PCD"/>
    <property type="match status" value="2"/>
</dbReference>
<dbReference type="InterPro" id="IPR003838">
    <property type="entry name" value="ABC3_permease_C"/>
</dbReference>
<dbReference type="AlphaFoldDB" id="A0A223P344"/>
<keyword evidence="10" id="KW-1185">Reference proteome</keyword>
<feature type="transmembrane region" description="Helical" evidence="6">
    <location>
        <begin position="283"/>
        <end position="305"/>
    </location>
</feature>
<evidence type="ECO:0000313" key="9">
    <source>
        <dbReference type="EMBL" id="ASU36241.1"/>
    </source>
</evidence>
<evidence type="ECO:0000256" key="4">
    <source>
        <dbReference type="ARBA" id="ARBA00022989"/>
    </source>
</evidence>
<dbReference type="Proteomes" id="UP000215002">
    <property type="component" value="Chromosome"/>
</dbReference>
<feature type="transmembrane region" description="Helical" evidence="6">
    <location>
        <begin position="704"/>
        <end position="732"/>
    </location>
</feature>
<feature type="transmembrane region" description="Helical" evidence="6">
    <location>
        <begin position="752"/>
        <end position="772"/>
    </location>
</feature>
<dbReference type="PANTHER" id="PTHR30572:SF18">
    <property type="entry name" value="ABC-TYPE MACROLIDE FAMILY EXPORT SYSTEM PERMEASE COMPONENT 2"/>
    <property type="match status" value="1"/>
</dbReference>
<keyword evidence="5 6" id="KW-0472">Membrane</keyword>
<evidence type="ECO:0000256" key="1">
    <source>
        <dbReference type="ARBA" id="ARBA00004651"/>
    </source>
</evidence>
<protein>
    <submittedName>
        <fullName evidence="9">ABC transporter permease</fullName>
    </submittedName>
</protein>